<sequence>MLVQTFVAQVTTERFDEGVLLRLTRRNVMPPLDADVLALGEHCVTGPFGSVVTDDHARQPATRGDGDALTLDTPP</sequence>
<name>A0A4U1L6F0_9SPHN</name>
<evidence type="ECO:0000313" key="2">
    <source>
        <dbReference type="EMBL" id="TKD51850.1"/>
    </source>
</evidence>
<organism evidence="2 3">
    <name type="scientific">Sphingomonas baiyangensis</name>
    <dbReference type="NCBI Taxonomy" id="2572576"/>
    <lineage>
        <taxon>Bacteria</taxon>
        <taxon>Pseudomonadati</taxon>
        <taxon>Pseudomonadota</taxon>
        <taxon>Alphaproteobacteria</taxon>
        <taxon>Sphingomonadales</taxon>
        <taxon>Sphingomonadaceae</taxon>
        <taxon>Sphingomonas</taxon>
    </lineage>
</organism>
<protein>
    <submittedName>
        <fullName evidence="2">Uncharacterized protein</fullName>
    </submittedName>
</protein>
<dbReference type="AlphaFoldDB" id="A0A4U1L6F0"/>
<keyword evidence="3" id="KW-1185">Reference proteome</keyword>
<proteinExistence type="predicted"/>
<feature type="region of interest" description="Disordered" evidence="1">
    <location>
        <begin position="50"/>
        <end position="75"/>
    </location>
</feature>
<dbReference type="EMBL" id="SWKR01000002">
    <property type="protein sequence ID" value="TKD51850.1"/>
    <property type="molecule type" value="Genomic_DNA"/>
</dbReference>
<accession>A0A4U1L6F0</accession>
<evidence type="ECO:0000313" key="3">
    <source>
        <dbReference type="Proteomes" id="UP000309138"/>
    </source>
</evidence>
<comment type="caution">
    <text evidence="2">The sequence shown here is derived from an EMBL/GenBank/DDBJ whole genome shotgun (WGS) entry which is preliminary data.</text>
</comment>
<dbReference type="Proteomes" id="UP000309138">
    <property type="component" value="Unassembled WGS sequence"/>
</dbReference>
<reference evidence="2 3" key="1">
    <citation type="submission" date="2019-04" db="EMBL/GenBank/DDBJ databases">
        <authorList>
            <person name="Yang Y."/>
            <person name="Wei D."/>
        </authorList>
    </citation>
    <scope>NUCLEOTIDE SEQUENCE [LARGE SCALE GENOMIC DNA]</scope>
    <source>
        <strain evidence="2 3">L-1-4w-11</strain>
    </source>
</reference>
<evidence type="ECO:0000256" key="1">
    <source>
        <dbReference type="SAM" id="MobiDB-lite"/>
    </source>
</evidence>
<gene>
    <name evidence="2" type="ORF">FBR43_14660</name>
</gene>